<organism evidence="1">
    <name type="scientific">Anguilla anguilla</name>
    <name type="common">European freshwater eel</name>
    <name type="synonym">Muraena anguilla</name>
    <dbReference type="NCBI Taxonomy" id="7936"/>
    <lineage>
        <taxon>Eukaryota</taxon>
        <taxon>Metazoa</taxon>
        <taxon>Chordata</taxon>
        <taxon>Craniata</taxon>
        <taxon>Vertebrata</taxon>
        <taxon>Euteleostomi</taxon>
        <taxon>Actinopterygii</taxon>
        <taxon>Neopterygii</taxon>
        <taxon>Teleostei</taxon>
        <taxon>Anguilliformes</taxon>
        <taxon>Anguillidae</taxon>
        <taxon>Anguilla</taxon>
    </lineage>
</organism>
<proteinExistence type="predicted"/>
<dbReference type="AlphaFoldDB" id="A0A0E9VNU2"/>
<name>A0A0E9VNU2_ANGAN</name>
<evidence type="ECO:0000313" key="1">
    <source>
        <dbReference type="EMBL" id="JAH79085.1"/>
    </source>
</evidence>
<reference evidence="1" key="1">
    <citation type="submission" date="2014-11" db="EMBL/GenBank/DDBJ databases">
        <authorList>
            <person name="Amaro Gonzalez C."/>
        </authorList>
    </citation>
    <scope>NUCLEOTIDE SEQUENCE</scope>
</reference>
<protein>
    <submittedName>
        <fullName evidence="1">Uncharacterized protein</fullName>
    </submittedName>
</protein>
<sequence length="28" mass="3305">MCSTSRIFWRGILPWPHQTLPTARMCKS</sequence>
<reference evidence="1" key="2">
    <citation type="journal article" date="2015" name="Fish Shellfish Immunol.">
        <title>Early steps in the European eel (Anguilla anguilla)-Vibrio vulnificus interaction in the gills: Role of the RtxA13 toxin.</title>
        <authorList>
            <person name="Callol A."/>
            <person name="Pajuelo D."/>
            <person name="Ebbesson L."/>
            <person name="Teles M."/>
            <person name="MacKenzie S."/>
            <person name="Amaro C."/>
        </authorList>
    </citation>
    <scope>NUCLEOTIDE SEQUENCE</scope>
</reference>
<dbReference type="EMBL" id="GBXM01029492">
    <property type="protein sequence ID" value="JAH79085.1"/>
    <property type="molecule type" value="Transcribed_RNA"/>
</dbReference>
<accession>A0A0E9VNU2</accession>